<keyword evidence="1" id="KW-0472">Membrane</keyword>
<comment type="caution">
    <text evidence="2">The sequence shown here is derived from an EMBL/GenBank/DDBJ whole genome shotgun (WGS) entry which is preliminary data.</text>
</comment>
<evidence type="ECO:0000256" key="1">
    <source>
        <dbReference type="SAM" id="Phobius"/>
    </source>
</evidence>
<evidence type="ECO:0000313" key="2">
    <source>
        <dbReference type="EMBL" id="MBK1667032.1"/>
    </source>
</evidence>
<protein>
    <recommendedName>
        <fullName evidence="4">DoxX family protein</fullName>
    </recommendedName>
</protein>
<accession>A0ABS1D9G6</accession>
<evidence type="ECO:0000313" key="3">
    <source>
        <dbReference type="Proteomes" id="UP001296873"/>
    </source>
</evidence>
<keyword evidence="3" id="KW-1185">Reference proteome</keyword>
<sequence length="104" mass="11061">MAELMAGRWRDKSPILFGLLALAFSEAGLAVCMVLLTDPFGIVLSMTAAAVVPGVLTLVVSVYHASVMTRATDPDVRDVAWFCRDFYAAGVHFALLLSAVSALT</sequence>
<keyword evidence="1" id="KW-1133">Transmembrane helix</keyword>
<gene>
    <name evidence="2" type="ORF">CKO28_03105</name>
</gene>
<reference evidence="2 3" key="1">
    <citation type="journal article" date="2020" name="Microorganisms">
        <title>Osmotic Adaptation and Compatible Solute Biosynthesis of Phototrophic Bacteria as Revealed from Genome Analyses.</title>
        <authorList>
            <person name="Imhoff J.F."/>
            <person name="Rahn T."/>
            <person name="Kunzel S."/>
            <person name="Keller A."/>
            <person name="Neulinger S.C."/>
        </authorList>
    </citation>
    <scope>NUCLEOTIDE SEQUENCE [LARGE SCALE GENOMIC DNA]</scope>
    <source>
        <strain evidence="2 3">DSM 9895</strain>
    </source>
</reference>
<proteinExistence type="predicted"/>
<organism evidence="2 3">
    <name type="scientific">Rhodovibrio sodomensis</name>
    <dbReference type="NCBI Taxonomy" id="1088"/>
    <lineage>
        <taxon>Bacteria</taxon>
        <taxon>Pseudomonadati</taxon>
        <taxon>Pseudomonadota</taxon>
        <taxon>Alphaproteobacteria</taxon>
        <taxon>Rhodospirillales</taxon>
        <taxon>Rhodovibrionaceae</taxon>
        <taxon>Rhodovibrio</taxon>
    </lineage>
</organism>
<dbReference type="Proteomes" id="UP001296873">
    <property type="component" value="Unassembled WGS sequence"/>
</dbReference>
<keyword evidence="1" id="KW-0812">Transmembrane</keyword>
<dbReference type="EMBL" id="NRRL01000003">
    <property type="protein sequence ID" value="MBK1667032.1"/>
    <property type="molecule type" value="Genomic_DNA"/>
</dbReference>
<dbReference type="RefSeq" id="WP_200339094.1">
    <property type="nucleotide sequence ID" value="NZ_NRRL01000003.1"/>
</dbReference>
<evidence type="ECO:0008006" key="4">
    <source>
        <dbReference type="Google" id="ProtNLM"/>
    </source>
</evidence>
<feature type="transmembrane region" description="Helical" evidence="1">
    <location>
        <begin position="40"/>
        <end position="65"/>
    </location>
</feature>
<name>A0ABS1D9G6_9PROT</name>